<evidence type="ECO:0000256" key="1">
    <source>
        <dbReference type="SAM" id="MobiDB-lite"/>
    </source>
</evidence>
<organism evidence="2 3">
    <name type="scientific">Scylla paramamosain</name>
    <name type="common">Mud crab</name>
    <dbReference type="NCBI Taxonomy" id="85552"/>
    <lineage>
        <taxon>Eukaryota</taxon>
        <taxon>Metazoa</taxon>
        <taxon>Ecdysozoa</taxon>
        <taxon>Arthropoda</taxon>
        <taxon>Crustacea</taxon>
        <taxon>Multicrustacea</taxon>
        <taxon>Malacostraca</taxon>
        <taxon>Eumalacostraca</taxon>
        <taxon>Eucarida</taxon>
        <taxon>Decapoda</taxon>
        <taxon>Pleocyemata</taxon>
        <taxon>Brachyura</taxon>
        <taxon>Eubrachyura</taxon>
        <taxon>Portunoidea</taxon>
        <taxon>Portunidae</taxon>
        <taxon>Portuninae</taxon>
        <taxon>Scylla</taxon>
    </lineage>
</organism>
<comment type="caution">
    <text evidence="2">The sequence shown here is derived from an EMBL/GenBank/DDBJ whole genome shotgun (WGS) entry which is preliminary data.</text>
</comment>
<dbReference type="EMBL" id="JARAKH010000031">
    <property type="protein sequence ID" value="KAK8386551.1"/>
    <property type="molecule type" value="Genomic_DNA"/>
</dbReference>
<dbReference type="AlphaFoldDB" id="A0AAW0TGS8"/>
<evidence type="ECO:0000313" key="2">
    <source>
        <dbReference type="EMBL" id="KAK8386551.1"/>
    </source>
</evidence>
<evidence type="ECO:0000313" key="3">
    <source>
        <dbReference type="Proteomes" id="UP001487740"/>
    </source>
</evidence>
<gene>
    <name evidence="2" type="ORF">O3P69_010884</name>
</gene>
<name>A0AAW0TGS8_SCYPA</name>
<feature type="region of interest" description="Disordered" evidence="1">
    <location>
        <begin position="1"/>
        <end position="27"/>
    </location>
</feature>
<sequence length="78" mass="8520">MKVEGQSFAPQRLDTLEHPGMGLSGQSLLQHTTPLSCLSASVQVHKQGTLPKPRPAHQASLCRFRQPSTNFPLQFGNP</sequence>
<protein>
    <submittedName>
        <fullName evidence="2">Uncharacterized protein</fullName>
    </submittedName>
</protein>
<keyword evidence="3" id="KW-1185">Reference proteome</keyword>
<proteinExistence type="predicted"/>
<reference evidence="2 3" key="1">
    <citation type="submission" date="2023-03" db="EMBL/GenBank/DDBJ databases">
        <title>High-quality genome of Scylla paramamosain provides insights in environmental adaptation.</title>
        <authorList>
            <person name="Zhang L."/>
        </authorList>
    </citation>
    <scope>NUCLEOTIDE SEQUENCE [LARGE SCALE GENOMIC DNA]</scope>
    <source>
        <strain evidence="2">LZ_2023a</strain>
        <tissue evidence="2">Muscle</tissue>
    </source>
</reference>
<accession>A0AAW0TGS8</accession>
<dbReference type="Proteomes" id="UP001487740">
    <property type="component" value="Unassembled WGS sequence"/>
</dbReference>